<comment type="similarity">
    <text evidence="3">Belongs to the ERGIC family.</text>
</comment>
<dbReference type="GO" id="GO:0033116">
    <property type="term" value="C:endoplasmic reticulum-Golgi intermediate compartment membrane"/>
    <property type="evidence" value="ECO:0007669"/>
    <property type="project" value="UniProtKB-SubCell"/>
</dbReference>
<evidence type="ECO:0000256" key="7">
    <source>
        <dbReference type="ARBA" id="ARBA00040493"/>
    </source>
</evidence>
<dbReference type="GO" id="GO:0006890">
    <property type="term" value="P:retrograde vesicle-mediated transport, Golgi to endoplasmic reticulum"/>
    <property type="evidence" value="ECO:0007669"/>
    <property type="project" value="TreeGrafter"/>
</dbReference>
<evidence type="ECO:0000259" key="10">
    <source>
        <dbReference type="Pfam" id="PF13850"/>
    </source>
</evidence>
<dbReference type="EMBL" id="AP029265">
    <property type="protein sequence ID" value="BFF96475.1"/>
    <property type="molecule type" value="Genomic_DNA"/>
</dbReference>
<dbReference type="PANTHER" id="PTHR10984">
    <property type="entry name" value="ENDOPLASMIC RETICULUM-GOLGI INTERMEDIATE COMPARTMENT PROTEIN"/>
    <property type="match status" value="1"/>
</dbReference>
<keyword evidence="12" id="KW-1185">Reference proteome</keyword>
<dbReference type="InterPro" id="IPR012936">
    <property type="entry name" value="Erv_C"/>
</dbReference>
<protein>
    <recommendedName>
        <fullName evidence="7">Endoplasmic reticulum-Golgi intermediate compartment protein 3</fullName>
    </recommendedName>
</protein>
<keyword evidence="4 8" id="KW-0812">Transmembrane</keyword>
<evidence type="ECO:0000256" key="6">
    <source>
        <dbReference type="ARBA" id="ARBA00023136"/>
    </source>
</evidence>
<evidence type="ECO:0000313" key="11">
    <source>
        <dbReference type="EMBL" id="BFF96475.1"/>
    </source>
</evidence>
<dbReference type="Pfam" id="PF07970">
    <property type="entry name" value="COPIIcoated_ERV"/>
    <property type="match status" value="1"/>
</dbReference>
<comment type="subcellular location">
    <subcellularLocation>
        <location evidence="2">Endoplasmic reticulum-Golgi intermediate compartment membrane</location>
        <topology evidence="2">Multi-pass membrane protein</topology>
    </subcellularLocation>
    <subcellularLocation>
        <location evidence="1">Golgi apparatus</location>
        <location evidence="1">cis-Golgi network membrane</location>
        <topology evidence="1">Multi-pass membrane protein</topology>
    </subcellularLocation>
</comment>
<name>A0AAU9FLG8_DROMD</name>
<feature type="transmembrane region" description="Helical" evidence="8">
    <location>
        <begin position="28"/>
        <end position="47"/>
    </location>
</feature>
<organism evidence="11 12">
    <name type="scientific">Drosophila madeirensis</name>
    <name type="common">Fruit fly</name>
    <dbReference type="NCBI Taxonomy" id="30013"/>
    <lineage>
        <taxon>Eukaryota</taxon>
        <taxon>Metazoa</taxon>
        <taxon>Ecdysozoa</taxon>
        <taxon>Arthropoda</taxon>
        <taxon>Hexapoda</taxon>
        <taxon>Insecta</taxon>
        <taxon>Pterygota</taxon>
        <taxon>Neoptera</taxon>
        <taxon>Endopterygota</taxon>
        <taxon>Diptera</taxon>
        <taxon>Brachycera</taxon>
        <taxon>Muscomorpha</taxon>
        <taxon>Ephydroidea</taxon>
        <taxon>Drosophilidae</taxon>
        <taxon>Drosophila</taxon>
        <taxon>Sophophora</taxon>
    </lineage>
</organism>
<evidence type="ECO:0000313" key="12">
    <source>
        <dbReference type="Proteomes" id="UP001500889"/>
    </source>
</evidence>
<evidence type="ECO:0000256" key="5">
    <source>
        <dbReference type="ARBA" id="ARBA00022989"/>
    </source>
</evidence>
<dbReference type="InterPro" id="IPR039542">
    <property type="entry name" value="Erv_N"/>
</dbReference>
<dbReference type="PANTHER" id="PTHR10984:SF25">
    <property type="entry name" value="ENDOPLASMIC RETICULUM-GOLGI INTERMEDIATE COMPARTMENT PROTEIN 3"/>
    <property type="match status" value="1"/>
</dbReference>
<feature type="domain" description="Endoplasmic reticulum vesicle transporter C-terminal" evidence="9">
    <location>
        <begin position="141"/>
        <end position="354"/>
    </location>
</feature>
<feature type="domain" description="Endoplasmic reticulum vesicle transporter N-terminal" evidence="10">
    <location>
        <begin position="10"/>
        <end position="99"/>
    </location>
</feature>
<evidence type="ECO:0000256" key="8">
    <source>
        <dbReference type="SAM" id="Phobius"/>
    </source>
</evidence>
<evidence type="ECO:0000256" key="3">
    <source>
        <dbReference type="ARBA" id="ARBA00005648"/>
    </source>
</evidence>
<dbReference type="Proteomes" id="UP001500889">
    <property type="component" value="Chromosome J"/>
</dbReference>
<evidence type="ECO:0000256" key="4">
    <source>
        <dbReference type="ARBA" id="ARBA00022692"/>
    </source>
</evidence>
<evidence type="ECO:0000256" key="1">
    <source>
        <dbReference type="ARBA" id="ARBA00004257"/>
    </source>
</evidence>
<dbReference type="GO" id="GO:0030134">
    <property type="term" value="C:COPII-coated ER to Golgi transport vesicle"/>
    <property type="evidence" value="ECO:0007669"/>
    <property type="project" value="TreeGrafter"/>
</dbReference>
<sequence>MPEMKFADVLRRLDAYPRTLDDFSVRTVGGAAVTIMSTSIISLLIFLEFLNYMQPALNEELFVDTTRGHKLRINLDVTLHNLACNYISLDAMDSSGDTHLRVDHDIFKHRLDLKGEPLKETPIKEIVAVSPPNKNVTCGSCYGAEHNATHCCNTCEEVLDAYRLRKWNVQVDKIEQCKGKYKRTDEDAFKEGCRIQGHLEVNRMAGSFHFAPGKSFSIRQFHIHDFQFSNVKLSHTINHLSFGEKIEFAKTHPLDGLRVDVAETKSEMFNYYLKIVPTLYMRQRDGQPIYTNQFSVTRYRKDLTDRERGMPGIFFSYELSPLMVKYAQKHSSFGHFATNCCSIIGGVFTVAGILAVLLNNSWEAIQRKLDVGKLS</sequence>
<evidence type="ECO:0000259" key="9">
    <source>
        <dbReference type="Pfam" id="PF07970"/>
    </source>
</evidence>
<proteinExistence type="inferred from homology"/>
<dbReference type="Pfam" id="PF13850">
    <property type="entry name" value="ERGIC_N"/>
    <property type="match status" value="1"/>
</dbReference>
<dbReference type="GO" id="GO:0000139">
    <property type="term" value="C:Golgi membrane"/>
    <property type="evidence" value="ECO:0007669"/>
    <property type="project" value="TreeGrafter"/>
</dbReference>
<evidence type="ECO:0000256" key="2">
    <source>
        <dbReference type="ARBA" id="ARBA00004457"/>
    </source>
</evidence>
<dbReference type="GO" id="GO:0006888">
    <property type="term" value="P:endoplasmic reticulum to Golgi vesicle-mediated transport"/>
    <property type="evidence" value="ECO:0007669"/>
    <property type="project" value="TreeGrafter"/>
</dbReference>
<accession>A0AAU9FLG8</accession>
<reference evidence="11 12" key="1">
    <citation type="submission" date="2024-02" db="EMBL/GenBank/DDBJ databases">
        <title>A chromosome-level genome assembly of Drosophila madeirensis, a fruit fly species endemic to Madeira island.</title>
        <authorList>
            <person name="Tomihara K."/>
            <person name="Llopart A."/>
            <person name="Yamamoto D."/>
        </authorList>
    </citation>
    <scope>NUCLEOTIDE SEQUENCE [LARGE SCALE GENOMIC DNA]</scope>
    <source>
        <strain evidence="11 12">RF1</strain>
    </source>
</reference>
<keyword evidence="6 8" id="KW-0472">Membrane</keyword>
<feature type="transmembrane region" description="Helical" evidence="8">
    <location>
        <begin position="333"/>
        <end position="358"/>
    </location>
</feature>
<dbReference type="InterPro" id="IPR045888">
    <property type="entry name" value="Erv"/>
</dbReference>
<dbReference type="GO" id="GO:0005789">
    <property type="term" value="C:endoplasmic reticulum membrane"/>
    <property type="evidence" value="ECO:0007669"/>
    <property type="project" value="TreeGrafter"/>
</dbReference>
<dbReference type="AlphaFoldDB" id="A0AAU9FLG8"/>
<gene>
    <name evidence="11" type="ORF">DMAD_05113</name>
</gene>
<keyword evidence="5 8" id="KW-1133">Transmembrane helix</keyword>